<gene>
    <name evidence="4" type="ORF">GNP94_22355</name>
</gene>
<dbReference type="InterPro" id="IPR036582">
    <property type="entry name" value="Mao_N_sf"/>
</dbReference>
<protein>
    <recommendedName>
        <fullName evidence="3">Copper amine oxidase-like N-terminal domain-containing protein</fullName>
    </recommendedName>
</protein>
<name>A0ABW9TAR7_9BACL</name>
<feature type="transmembrane region" description="Helical" evidence="2">
    <location>
        <begin position="12"/>
        <end position="30"/>
    </location>
</feature>
<evidence type="ECO:0000313" key="4">
    <source>
        <dbReference type="EMBL" id="MUG68716.1"/>
    </source>
</evidence>
<keyword evidence="5" id="KW-1185">Reference proteome</keyword>
<keyword evidence="2" id="KW-0472">Membrane</keyword>
<evidence type="ECO:0000256" key="1">
    <source>
        <dbReference type="SAM" id="Coils"/>
    </source>
</evidence>
<proteinExistence type="predicted"/>
<keyword evidence="2" id="KW-0812">Transmembrane</keyword>
<dbReference type="Proteomes" id="UP000435177">
    <property type="component" value="Unassembled WGS sequence"/>
</dbReference>
<dbReference type="InterPro" id="IPR012854">
    <property type="entry name" value="Cu_amine_oxidase-like_N"/>
</dbReference>
<feature type="coiled-coil region" evidence="1">
    <location>
        <begin position="158"/>
        <end position="192"/>
    </location>
</feature>
<keyword evidence="2" id="KW-1133">Transmembrane helix</keyword>
<accession>A0ABW9TAR7</accession>
<feature type="domain" description="Copper amine oxidase-like N-terminal" evidence="3">
    <location>
        <begin position="46"/>
        <end position="151"/>
    </location>
</feature>
<comment type="caution">
    <text evidence="4">The sequence shown here is derived from an EMBL/GenBank/DDBJ whole genome shotgun (WGS) entry which is preliminary data.</text>
</comment>
<dbReference type="RefSeq" id="WP_095397711.1">
    <property type="nucleotide sequence ID" value="NZ_WOAA01000033.1"/>
</dbReference>
<reference evidence="4 5" key="1">
    <citation type="submission" date="2019-11" db="EMBL/GenBank/DDBJ databases">
        <title>Draft genome sequences of five Paenibacillus species of dairy origin.</title>
        <authorList>
            <person name="Olajide A.M."/>
            <person name="Chen S."/>
            <person name="Lapointe G."/>
        </authorList>
    </citation>
    <scope>NUCLEOTIDE SEQUENCE [LARGE SCALE GENOMIC DNA]</scope>
    <source>
        <strain evidence="4 5">3CS1</strain>
    </source>
</reference>
<evidence type="ECO:0000313" key="5">
    <source>
        <dbReference type="Proteomes" id="UP000435177"/>
    </source>
</evidence>
<evidence type="ECO:0000256" key="2">
    <source>
        <dbReference type="SAM" id="Phobius"/>
    </source>
</evidence>
<organism evidence="4 5">
    <name type="scientific">Paenibacillus campinasensis</name>
    <dbReference type="NCBI Taxonomy" id="66347"/>
    <lineage>
        <taxon>Bacteria</taxon>
        <taxon>Bacillati</taxon>
        <taxon>Bacillota</taxon>
        <taxon>Bacilli</taxon>
        <taxon>Bacillales</taxon>
        <taxon>Paenibacillaceae</taxon>
        <taxon>Paenibacillus</taxon>
    </lineage>
</organism>
<keyword evidence="1" id="KW-0175">Coiled coil</keyword>
<evidence type="ECO:0000259" key="3">
    <source>
        <dbReference type="Pfam" id="PF07833"/>
    </source>
</evidence>
<dbReference type="SUPFAM" id="SSF55383">
    <property type="entry name" value="Copper amine oxidase, domain N"/>
    <property type="match status" value="1"/>
</dbReference>
<sequence>MHLSLSRSARARWWITAGLLMLGMILLSFVNVKTSHAALKPIDVFVNDEQVAFSIDPDIKGGTTIVQMRPFFEALGMEVTWSQKDQTVSAVKEGVTILLPLNSTTAKVNGQSVKLDRPATTVKGHTLVPLRFVSESTGALVHWNGVHREIIVYTYEYVTSFDLTMEEVEKLLKEAQAKVNAEHAAAKEAEKAKPSIVLPPVVQDNGGPVQLNQLRGMYFGGEYDYAGYRCGGVCWLFYTFLPDQKVVVGEPKGGGPETIDCSKDTCRSYSIKDGMLRISGEEPLPIAINKDGELEINEIIMRKVLPMPDGTKLGGEFISQGYTGLVGVTPFTTTWTNYLTFYPDGTFTSDQSSLASLNTGNTSTDVASERDSVRGKYRIDKNTIIFTYADGKVDRFVFAVPPQRDGESFYVQIGNQSFHIEME</sequence>
<dbReference type="EMBL" id="WOAA01000033">
    <property type="protein sequence ID" value="MUG68716.1"/>
    <property type="molecule type" value="Genomic_DNA"/>
</dbReference>
<dbReference type="Gene3D" id="3.30.457.10">
    <property type="entry name" value="Copper amine oxidase-like, N-terminal domain"/>
    <property type="match status" value="1"/>
</dbReference>
<dbReference type="Pfam" id="PF07833">
    <property type="entry name" value="Cu_amine_oxidN1"/>
    <property type="match status" value="1"/>
</dbReference>